<dbReference type="FunFam" id="1.10.10.10:FF:000056">
    <property type="entry name" value="IclR family transcriptional regulator"/>
    <property type="match status" value="1"/>
</dbReference>
<comment type="function">
    <text evidence="4">May be an activator protein for the gylABX operon.</text>
</comment>
<evidence type="ECO:0000259" key="7">
    <source>
        <dbReference type="PROSITE" id="PS51078"/>
    </source>
</evidence>
<organism evidence="8 9">
    <name type="scientific">Paenibacillus thalictri</name>
    <dbReference type="NCBI Taxonomy" id="2527873"/>
    <lineage>
        <taxon>Bacteria</taxon>
        <taxon>Bacillati</taxon>
        <taxon>Bacillota</taxon>
        <taxon>Bacilli</taxon>
        <taxon>Bacillales</taxon>
        <taxon>Paenibacillaceae</taxon>
        <taxon>Paenibacillus</taxon>
    </lineage>
</organism>
<dbReference type="Gene3D" id="3.30.450.40">
    <property type="match status" value="1"/>
</dbReference>
<evidence type="ECO:0000256" key="5">
    <source>
        <dbReference type="ARBA" id="ARBA00070406"/>
    </source>
</evidence>
<reference evidence="8 9" key="1">
    <citation type="submission" date="2019-02" db="EMBL/GenBank/DDBJ databases">
        <title>Paenibacillus sp. nov., isolated from surface-sterilized tissue of Thalictrum simplex L.</title>
        <authorList>
            <person name="Tuo L."/>
        </authorList>
    </citation>
    <scope>NUCLEOTIDE SEQUENCE [LARGE SCALE GENOMIC DNA]</scope>
    <source>
        <strain evidence="8 9">N2SHLJ1</strain>
    </source>
</reference>
<feature type="domain" description="IclR-ED" evidence="7">
    <location>
        <begin position="67"/>
        <end position="250"/>
    </location>
</feature>
<dbReference type="PROSITE" id="PS51078">
    <property type="entry name" value="ICLR_ED"/>
    <property type="match status" value="1"/>
</dbReference>
<dbReference type="GO" id="GO:0045892">
    <property type="term" value="P:negative regulation of DNA-templated transcription"/>
    <property type="evidence" value="ECO:0007669"/>
    <property type="project" value="TreeGrafter"/>
</dbReference>
<dbReference type="Gene3D" id="1.10.10.10">
    <property type="entry name" value="Winged helix-like DNA-binding domain superfamily/Winged helix DNA-binding domain"/>
    <property type="match status" value="1"/>
</dbReference>
<dbReference type="PANTHER" id="PTHR30136">
    <property type="entry name" value="HELIX-TURN-HELIX TRANSCRIPTIONAL REGULATOR, ICLR FAMILY"/>
    <property type="match status" value="1"/>
</dbReference>
<evidence type="ECO:0000259" key="6">
    <source>
        <dbReference type="PROSITE" id="PS51077"/>
    </source>
</evidence>
<evidence type="ECO:0000313" key="8">
    <source>
        <dbReference type="EMBL" id="TBL79963.1"/>
    </source>
</evidence>
<dbReference type="GO" id="GO:0003677">
    <property type="term" value="F:DNA binding"/>
    <property type="evidence" value="ECO:0007669"/>
    <property type="project" value="UniProtKB-KW"/>
</dbReference>
<dbReference type="InterPro" id="IPR050707">
    <property type="entry name" value="HTH_MetabolicPath_Reg"/>
</dbReference>
<protein>
    <recommendedName>
        <fullName evidence="5">Glycerol operon regulatory protein</fullName>
    </recommendedName>
</protein>
<evidence type="ECO:0000313" key="9">
    <source>
        <dbReference type="Proteomes" id="UP000293142"/>
    </source>
</evidence>
<dbReference type="InterPro" id="IPR005471">
    <property type="entry name" value="Tscrpt_reg_IclR_N"/>
</dbReference>
<dbReference type="PANTHER" id="PTHR30136:SF7">
    <property type="entry name" value="HTH-TYPE TRANSCRIPTIONAL REGULATOR KDGR-RELATED"/>
    <property type="match status" value="1"/>
</dbReference>
<feature type="domain" description="HTH iclR-type" evidence="6">
    <location>
        <begin position="4"/>
        <end position="66"/>
    </location>
</feature>
<dbReference type="Proteomes" id="UP000293142">
    <property type="component" value="Unassembled WGS sequence"/>
</dbReference>
<sequence>MPIIQSVERALQILDLFDEQNSELKITDISKRMNLHKSTVHSLLKTLQVQRYIEQDGASGKYRLGMKLFERGNLLLQSMDIRGIARKYLLDLAANTGQTANLVLLDGQAGVYIDKVEGPRAAIRYSRIGRRIPLHCSAVGKAMAAFMGEAELKELLAGYIYEKQTAKTIGSEVEFVQELAAVRAAGVAIDHEENEPGVRCAAVPLYNYEGRVTAALSISTLTSSVDEAELDSCIALLRQAAADISAQMGYRAR</sequence>
<dbReference type="AlphaFoldDB" id="A0A4Q9DVY5"/>
<evidence type="ECO:0000256" key="4">
    <source>
        <dbReference type="ARBA" id="ARBA00058938"/>
    </source>
</evidence>
<proteinExistence type="predicted"/>
<name>A0A4Q9DVY5_9BACL</name>
<dbReference type="Pfam" id="PF01614">
    <property type="entry name" value="IclR_C"/>
    <property type="match status" value="1"/>
</dbReference>
<dbReference type="GO" id="GO:0003700">
    <property type="term" value="F:DNA-binding transcription factor activity"/>
    <property type="evidence" value="ECO:0007669"/>
    <property type="project" value="TreeGrafter"/>
</dbReference>
<evidence type="ECO:0000256" key="3">
    <source>
        <dbReference type="ARBA" id="ARBA00023163"/>
    </source>
</evidence>
<dbReference type="InterPro" id="IPR036388">
    <property type="entry name" value="WH-like_DNA-bd_sf"/>
</dbReference>
<dbReference type="Pfam" id="PF09339">
    <property type="entry name" value="HTH_IclR"/>
    <property type="match status" value="1"/>
</dbReference>
<dbReference type="SUPFAM" id="SSF55781">
    <property type="entry name" value="GAF domain-like"/>
    <property type="match status" value="1"/>
</dbReference>
<dbReference type="SMART" id="SM00346">
    <property type="entry name" value="HTH_ICLR"/>
    <property type="match status" value="1"/>
</dbReference>
<dbReference type="RefSeq" id="WP_131013208.1">
    <property type="nucleotide sequence ID" value="NZ_SIRE01000006.1"/>
</dbReference>
<gene>
    <name evidence="8" type="ORF">EYB31_10280</name>
</gene>
<keyword evidence="2" id="KW-0238">DNA-binding</keyword>
<comment type="caution">
    <text evidence="8">The sequence shown here is derived from an EMBL/GenBank/DDBJ whole genome shotgun (WGS) entry which is preliminary data.</text>
</comment>
<keyword evidence="9" id="KW-1185">Reference proteome</keyword>
<keyword evidence="3" id="KW-0804">Transcription</keyword>
<dbReference type="SUPFAM" id="SSF46785">
    <property type="entry name" value="Winged helix' DNA-binding domain"/>
    <property type="match status" value="1"/>
</dbReference>
<evidence type="ECO:0000256" key="2">
    <source>
        <dbReference type="ARBA" id="ARBA00023125"/>
    </source>
</evidence>
<dbReference type="EMBL" id="SIRE01000006">
    <property type="protein sequence ID" value="TBL79963.1"/>
    <property type="molecule type" value="Genomic_DNA"/>
</dbReference>
<keyword evidence="1" id="KW-0805">Transcription regulation</keyword>
<evidence type="ECO:0000256" key="1">
    <source>
        <dbReference type="ARBA" id="ARBA00023015"/>
    </source>
</evidence>
<dbReference type="OrthoDB" id="9791752at2"/>
<accession>A0A4Q9DVY5</accession>
<dbReference type="InterPro" id="IPR029016">
    <property type="entry name" value="GAF-like_dom_sf"/>
</dbReference>
<dbReference type="PROSITE" id="PS51077">
    <property type="entry name" value="HTH_ICLR"/>
    <property type="match status" value="1"/>
</dbReference>
<dbReference type="InterPro" id="IPR036390">
    <property type="entry name" value="WH_DNA-bd_sf"/>
</dbReference>
<dbReference type="InterPro" id="IPR014757">
    <property type="entry name" value="Tscrpt_reg_IclR_C"/>
</dbReference>